<dbReference type="InterPro" id="IPR050382">
    <property type="entry name" value="MFS_Na/Anion_cotransporter"/>
</dbReference>
<dbReference type="InterPro" id="IPR000849">
    <property type="entry name" value="Sugar_P_transporter"/>
</dbReference>
<evidence type="ECO:0000256" key="5">
    <source>
        <dbReference type="SAM" id="Phobius"/>
    </source>
</evidence>
<evidence type="ECO:0000259" key="6">
    <source>
        <dbReference type="PROSITE" id="PS50850"/>
    </source>
</evidence>
<dbReference type="PROSITE" id="PS50850">
    <property type="entry name" value="MFS"/>
    <property type="match status" value="1"/>
</dbReference>
<dbReference type="PANTHER" id="PTHR11662:SF285">
    <property type="entry name" value="HEXURONATE TRANSPORTER"/>
    <property type="match status" value="1"/>
</dbReference>
<dbReference type="PIRSF" id="PIRSF002808">
    <property type="entry name" value="Hexose_phosphate_transp"/>
    <property type="match status" value="1"/>
</dbReference>
<dbReference type="EMBL" id="JBDIZK010000008">
    <property type="protein sequence ID" value="MEN3748262.1"/>
    <property type="molecule type" value="Genomic_DNA"/>
</dbReference>
<protein>
    <submittedName>
        <fullName evidence="7">MFS transporter</fullName>
    </submittedName>
</protein>
<evidence type="ECO:0000256" key="4">
    <source>
        <dbReference type="ARBA" id="ARBA00023136"/>
    </source>
</evidence>
<keyword evidence="8" id="KW-1185">Reference proteome</keyword>
<feature type="transmembrane region" description="Helical" evidence="5">
    <location>
        <begin position="50"/>
        <end position="71"/>
    </location>
</feature>
<dbReference type="RefSeq" id="WP_346247281.1">
    <property type="nucleotide sequence ID" value="NZ_JBDIZK010000008.1"/>
</dbReference>
<organism evidence="7 8">
    <name type="scientific">Sphingomonas rustica</name>
    <dbReference type="NCBI Taxonomy" id="3103142"/>
    <lineage>
        <taxon>Bacteria</taxon>
        <taxon>Pseudomonadati</taxon>
        <taxon>Pseudomonadota</taxon>
        <taxon>Alphaproteobacteria</taxon>
        <taxon>Sphingomonadales</taxon>
        <taxon>Sphingomonadaceae</taxon>
        <taxon>Sphingomonas</taxon>
    </lineage>
</organism>
<sequence length="429" mass="46528">MTFWQRTRALRWWIIVIVMLGTVVNYLTRNTLGFAAPIMLKDLGISEREYAWVINVFQAGIMMQPLVGYILDRIGLRYGFAIFATAWGLITMAHGAVSTWQGLAVVRGALGFAEGTAHTGGLKVVSEWFPARERGIAGGIYNMGASLGAAAAPLLVLWASSVWNWRGAFVIAGAIALLWVLLWLAFFHPLDRHPSVSDEERDYIRAGQESHVQATGNGPSILSILAQRNFWGIALPRMLADPVWGTLTFWLPLYLTSRGFSLGETALSTFLPFLAGELGCLFGPTVTFWLQKKGVNLVNARRWTFTLGAVLMMGMAFVGSVESAVAAVILLSLGGFAHQTLSVTCITLASDLFRKDELGTVAGMAGFCANLGVALFSTAMGLLVKKIGYDPFFIALAVLDLIAAAILWTLIRAPRDTRGIQPVSELPAA</sequence>
<evidence type="ECO:0000256" key="2">
    <source>
        <dbReference type="ARBA" id="ARBA00022692"/>
    </source>
</evidence>
<accession>A0ABV0B9K9</accession>
<evidence type="ECO:0000256" key="1">
    <source>
        <dbReference type="ARBA" id="ARBA00004141"/>
    </source>
</evidence>
<feature type="transmembrane region" description="Helical" evidence="5">
    <location>
        <begin position="267"/>
        <end position="290"/>
    </location>
</feature>
<feature type="transmembrane region" description="Helical" evidence="5">
    <location>
        <begin position="140"/>
        <end position="159"/>
    </location>
</feature>
<evidence type="ECO:0000313" key="7">
    <source>
        <dbReference type="EMBL" id="MEN3748262.1"/>
    </source>
</evidence>
<feature type="transmembrane region" description="Helical" evidence="5">
    <location>
        <begin position="12"/>
        <end position="29"/>
    </location>
</feature>
<reference evidence="7 8" key="1">
    <citation type="submission" date="2024-05" db="EMBL/GenBank/DDBJ databases">
        <title>Sphingomonas sp. HF-S3 16S ribosomal RNA gene Genome sequencing and assembly.</title>
        <authorList>
            <person name="Lee H."/>
        </authorList>
    </citation>
    <scope>NUCLEOTIDE SEQUENCE [LARGE SCALE GENOMIC DNA]</scope>
    <source>
        <strain evidence="7 8">HF-S3</strain>
    </source>
</reference>
<dbReference type="InterPro" id="IPR011701">
    <property type="entry name" value="MFS"/>
</dbReference>
<comment type="subcellular location">
    <subcellularLocation>
        <location evidence="1">Membrane</location>
        <topology evidence="1">Multi-pass membrane protein</topology>
    </subcellularLocation>
</comment>
<dbReference type="InterPro" id="IPR020846">
    <property type="entry name" value="MFS_dom"/>
</dbReference>
<feature type="transmembrane region" description="Helical" evidence="5">
    <location>
        <begin position="361"/>
        <end position="380"/>
    </location>
</feature>
<gene>
    <name evidence="7" type="ORF">TPR58_13885</name>
</gene>
<keyword evidence="3 5" id="KW-1133">Transmembrane helix</keyword>
<dbReference type="CDD" id="cd17319">
    <property type="entry name" value="MFS_ExuT_GudP_like"/>
    <property type="match status" value="1"/>
</dbReference>
<dbReference type="SUPFAM" id="SSF103473">
    <property type="entry name" value="MFS general substrate transporter"/>
    <property type="match status" value="1"/>
</dbReference>
<feature type="domain" description="Major facilitator superfamily (MFS) profile" evidence="6">
    <location>
        <begin position="14"/>
        <end position="415"/>
    </location>
</feature>
<dbReference type="Proteomes" id="UP001427805">
    <property type="component" value="Unassembled WGS sequence"/>
</dbReference>
<name>A0ABV0B9K9_9SPHN</name>
<feature type="transmembrane region" description="Helical" evidence="5">
    <location>
        <begin position="77"/>
        <end position="97"/>
    </location>
</feature>
<keyword evidence="2 5" id="KW-0812">Transmembrane</keyword>
<proteinExistence type="predicted"/>
<feature type="transmembrane region" description="Helical" evidence="5">
    <location>
        <begin position="325"/>
        <end position="349"/>
    </location>
</feature>
<dbReference type="PANTHER" id="PTHR11662">
    <property type="entry name" value="SOLUTE CARRIER FAMILY 17"/>
    <property type="match status" value="1"/>
</dbReference>
<dbReference type="InterPro" id="IPR036259">
    <property type="entry name" value="MFS_trans_sf"/>
</dbReference>
<evidence type="ECO:0000256" key="3">
    <source>
        <dbReference type="ARBA" id="ARBA00022989"/>
    </source>
</evidence>
<feature type="transmembrane region" description="Helical" evidence="5">
    <location>
        <begin position="392"/>
        <end position="411"/>
    </location>
</feature>
<comment type="caution">
    <text evidence="7">The sequence shown here is derived from an EMBL/GenBank/DDBJ whole genome shotgun (WGS) entry which is preliminary data.</text>
</comment>
<evidence type="ECO:0000313" key="8">
    <source>
        <dbReference type="Proteomes" id="UP001427805"/>
    </source>
</evidence>
<keyword evidence="4 5" id="KW-0472">Membrane</keyword>
<dbReference type="Gene3D" id="1.20.1250.20">
    <property type="entry name" value="MFS general substrate transporter like domains"/>
    <property type="match status" value="2"/>
</dbReference>
<feature type="transmembrane region" description="Helical" evidence="5">
    <location>
        <begin position="302"/>
        <end position="319"/>
    </location>
</feature>
<feature type="transmembrane region" description="Helical" evidence="5">
    <location>
        <begin position="165"/>
        <end position="187"/>
    </location>
</feature>
<dbReference type="Pfam" id="PF07690">
    <property type="entry name" value="MFS_1"/>
    <property type="match status" value="1"/>
</dbReference>